<proteinExistence type="predicted"/>
<gene>
    <name evidence="2" type="ORF">N018_17290</name>
</gene>
<dbReference type="KEGG" id="psyr:N018_17290"/>
<dbReference type="AlphaFoldDB" id="W0MYY4"/>
<protein>
    <submittedName>
        <fullName evidence="2">Uncharacterized protein</fullName>
    </submittedName>
</protein>
<dbReference type="HOGENOM" id="CLU_1915310_0_0_6"/>
<organism evidence="2 3">
    <name type="scientific">Pseudomonas syringae CC1557</name>
    <dbReference type="NCBI Taxonomy" id="1357279"/>
    <lineage>
        <taxon>Bacteria</taxon>
        <taxon>Pseudomonadati</taxon>
        <taxon>Pseudomonadota</taxon>
        <taxon>Gammaproteobacteria</taxon>
        <taxon>Pseudomonadales</taxon>
        <taxon>Pseudomonadaceae</taxon>
        <taxon>Pseudomonas</taxon>
        <taxon>Pseudomonas syringae</taxon>
    </lineage>
</organism>
<feature type="transmembrane region" description="Helical" evidence="1">
    <location>
        <begin position="6"/>
        <end position="24"/>
    </location>
</feature>
<accession>W0MYY4</accession>
<evidence type="ECO:0000256" key="1">
    <source>
        <dbReference type="SAM" id="Phobius"/>
    </source>
</evidence>
<keyword evidence="1" id="KW-1133">Transmembrane helix</keyword>
<dbReference type="RefSeq" id="WP_024647619.1">
    <property type="nucleotide sequence ID" value="NZ_CP007014.1"/>
</dbReference>
<dbReference type="EMBL" id="CP007014">
    <property type="protein sequence ID" value="AHG43652.1"/>
    <property type="molecule type" value="Genomic_DNA"/>
</dbReference>
<keyword evidence="1" id="KW-0812">Transmembrane</keyword>
<reference evidence="2 3" key="1">
    <citation type="submission" date="2013-12" db="EMBL/GenBank/DDBJ databases">
        <title>Interactions Between Genome Architecture and Virulence Genes in Pseudomonas syringae, strain CC1557 as a model.</title>
        <authorList>
            <person name="Baltrus D."/>
            <person name="Hockett K."/>
            <person name="Karlsrud E."/>
            <person name="Dougherty K."/>
            <person name="Nishimura M."/>
        </authorList>
    </citation>
    <scope>NUCLEOTIDE SEQUENCE [LARGE SCALE GENOMIC DNA]</scope>
    <source>
        <strain evidence="2 3">CC1557</strain>
    </source>
</reference>
<keyword evidence="1" id="KW-0472">Membrane</keyword>
<evidence type="ECO:0000313" key="2">
    <source>
        <dbReference type="EMBL" id="AHG43652.1"/>
    </source>
</evidence>
<dbReference type="Proteomes" id="UP000019089">
    <property type="component" value="Chromosome"/>
</dbReference>
<name>W0MYY4_PSESX</name>
<sequence>MSPRSSILLFILMLSTGLYFWLNIDWPKPLTLYRNYQRAQAFLEDNKQALDQVQQRMQAEFGTNTNLTYGVSINNDGVMTKKIQVRRTCGSLDAKRHLNIAIQRVHEAGLGWPDEVEFVYSCKLNKPSDEAANQ</sequence>
<evidence type="ECO:0000313" key="3">
    <source>
        <dbReference type="Proteomes" id="UP000019089"/>
    </source>
</evidence>